<name>A0ABY2SA50_9PSEU</name>
<dbReference type="SUPFAM" id="SSF53613">
    <property type="entry name" value="Ribokinase-like"/>
    <property type="match status" value="1"/>
</dbReference>
<dbReference type="GO" id="GO:0016301">
    <property type="term" value="F:kinase activity"/>
    <property type="evidence" value="ECO:0007669"/>
    <property type="project" value="UniProtKB-KW"/>
</dbReference>
<evidence type="ECO:0000313" key="5">
    <source>
        <dbReference type="Proteomes" id="UP000309992"/>
    </source>
</evidence>
<evidence type="ECO:0000256" key="1">
    <source>
        <dbReference type="ARBA" id="ARBA00022679"/>
    </source>
</evidence>
<dbReference type="Pfam" id="PF00294">
    <property type="entry name" value="PfkB"/>
    <property type="match status" value="1"/>
</dbReference>
<dbReference type="CDD" id="cd01166">
    <property type="entry name" value="KdgK"/>
    <property type="match status" value="1"/>
</dbReference>
<evidence type="ECO:0000256" key="2">
    <source>
        <dbReference type="ARBA" id="ARBA00022777"/>
    </source>
</evidence>
<proteinExistence type="predicted"/>
<keyword evidence="2 4" id="KW-0418">Kinase</keyword>
<dbReference type="PANTHER" id="PTHR10584:SF166">
    <property type="entry name" value="RIBOKINASE"/>
    <property type="match status" value="1"/>
</dbReference>
<dbReference type="PANTHER" id="PTHR10584">
    <property type="entry name" value="SUGAR KINASE"/>
    <property type="match status" value="1"/>
</dbReference>
<feature type="domain" description="Carbohydrate kinase PfkB" evidence="3">
    <location>
        <begin position="4"/>
        <end position="298"/>
    </location>
</feature>
<dbReference type="RefSeq" id="WP_112273374.1">
    <property type="nucleotide sequence ID" value="NZ_SWMS01000002.1"/>
</dbReference>
<dbReference type="Proteomes" id="UP000309992">
    <property type="component" value="Unassembled WGS sequence"/>
</dbReference>
<dbReference type="InterPro" id="IPR029056">
    <property type="entry name" value="Ribokinase-like"/>
</dbReference>
<evidence type="ECO:0000313" key="4">
    <source>
        <dbReference type="EMBL" id="TKG72543.1"/>
    </source>
</evidence>
<dbReference type="InterPro" id="IPR011611">
    <property type="entry name" value="PfkB_dom"/>
</dbReference>
<reference evidence="4 5" key="1">
    <citation type="journal article" date="2015" name="Antonie Van Leeuwenhoek">
        <title>Prauserella endophytica sp. nov., an endophytic actinobacterium isolated from Tamarix taklamakanensis.</title>
        <authorList>
            <person name="Liu J.M."/>
            <person name="Habden X."/>
            <person name="Guo L."/>
            <person name="Tuo L."/>
            <person name="Jiang Z.K."/>
            <person name="Liu S.W."/>
            <person name="Liu X.F."/>
            <person name="Chen L."/>
            <person name="Li R.F."/>
            <person name="Zhang Y.Q."/>
            <person name="Sun C.H."/>
        </authorList>
    </citation>
    <scope>NUCLEOTIDE SEQUENCE [LARGE SCALE GENOMIC DNA]</scope>
    <source>
        <strain evidence="4 5">CGMCC 4.7182</strain>
    </source>
</reference>
<dbReference type="EMBL" id="SWMS01000002">
    <property type="protein sequence ID" value="TKG72543.1"/>
    <property type="molecule type" value="Genomic_DNA"/>
</dbReference>
<keyword evidence="5" id="KW-1185">Reference proteome</keyword>
<comment type="caution">
    <text evidence="4">The sequence shown here is derived from an EMBL/GenBank/DDBJ whole genome shotgun (WGS) entry which is preliminary data.</text>
</comment>
<evidence type="ECO:0000259" key="3">
    <source>
        <dbReference type="Pfam" id="PF00294"/>
    </source>
</evidence>
<sequence>MSANDVVSIGLHIVDVLGRPVTEIPPGQGMRRIDEIAITVAGTAAATSVGLARLGVRVESVGALGEDSLGRFLRQKMLDEGVGCAWLTEHSGVPTSATMLPIRPDGSRPALHVVGANAVLEADHVPWSDMAETKVLHLGGTCLLPGLDGEPAARVLERARNNGLITTLDLIPTGDATDLDALLPALPHVDYVFPSYEDALSLAGTDDGAEAARFFLDAGAGCVVITMGGDGACLAARGRGELRRPAYDVDVVDTTGCGDAFAAGFITGLVEGASEESALELGLACGSLVATGLGSDAGLTDRAALTRFMEATPRRDKERSG</sequence>
<accession>A0ABY2SA50</accession>
<protein>
    <submittedName>
        <fullName evidence="4">Sugar kinase</fullName>
    </submittedName>
</protein>
<dbReference type="Gene3D" id="3.40.1190.20">
    <property type="match status" value="1"/>
</dbReference>
<organism evidence="4 5">
    <name type="scientific">Prauserella endophytica</name>
    <dbReference type="NCBI Taxonomy" id="1592324"/>
    <lineage>
        <taxon>Bacteria</taxon>
        <taxon>Bacillati</taxon>
        <taxon>Actinomycetota</taxon>
        <taxon>Actinomycetes</taxon>
        <taxon>Pseudonocardiales</taxon>
        <taxon>Pseudonocardiaceae</taxon>
        <taxon>Prauserella</taxon>
        <taxon>Prauserella coralliicola group</taxon>
    </lineage>
</organism>
<gene>
    <name evidence="4" type="ORF">FCN18_04650</name>
</gene>
<keyword evidence="1" id="KW-0808">Transferase</keyword>